<dbReference type="STRING" id="1227493.C483_09464"/>
<protein>
    <submittedName>
        <fullName evidence="1">Uncharacterized protein</fullName>
    </submittedName>
</protein>
<name>M0A329_9EURY</name>
<evidence type="ECO:0000313" key="1">
    <source>
        <dbReference type="EMBL" id="ELY91758.1"/>
    </source>
</evidence>
<dbReference type="AlphaFoldDB" id="M0A329"/>
<proteinExistence type="predicted"/>
<organism evidence="1 2">
    <name type="scientific">Natrialba hulunbeirensis JCM 10989</name>
    <dbReference type="NCBI Taxonomy" id="1227493"/>
    <lineage>
        <taxon>Archaea</taxon>
        <taxon>Methanobacteriati</taxon>
        <taxon>Methanobacteriota</taxon>
        <taxon>Stenosarchaea group</taxon>
        <taxon>Halobacteria</taxon>
        <taxon>Halobacteriales</taxon>
        <taxon>Natrialbaceae</taxon>
        <taxon>Natrialba</taxon>
    </lineage>
</organism>
<dbReference type="Proteomes" id="UP000011519">
    <property type="component" value="Unassembled WGS sequence"/>
</dbReference>
<comment type="caution">
    <text evidence="1">The sequence shown here is derived from an EMBL/GenBank/DDBJ whole genome shotgun (WGS) entry which is preliminary data.</text>
</comment>
<reference evidence="1 2" key="1">
    <citation type="journal article" date="2014" name="PLoS Genet.">
        <title>Phylogenetically driven sequencing of extremely halophilic archaea reveals strategies for static and dynamic osmo-response.</title>
        <authorList>
            <person name="Becker E.A."/>
            <person name="Seitzer P.M."/>
            <person name="Tritt A."/>
            <person name="Larsen D."/>
            <person name="Krusor M."/>
            <person name="Yao A.I."/>
            <person name="Wu D."/>
            <person name="Madern D."/>
            <person name="Eisen J.A."/>
            <person name="Darling A.E."/>
            <person name="Facciotti M.T."/>
        </authorList>
    </citation>
    <scope>NUCLEOTIDE SEQUENCE [LARGE SCALE GENOMIC DNA]</scope>
    <source>
        <strain evidence="1 2">JCM 10989</strain>
    </source>
</reference>
<evidence type="ECO:0000313" key="2">
    <source>
        <dbReference type="Proteomes" id="UP000011519"/>
    </source>
</evidence>
<sequence>MAVDHRVFSRFYRFGQRLEVARRVPLADLVEMVALKFAIDGREGVGFARKGVRLFERFEFVKIVDISPRTTEIPGNLDCSADVALWQPEVRRDVTDQVLVGDLLAVVLPDSHSSS</sequence>
<gene>
    <name evidence="1" type="ORF">C483_09464</name>
</gene>
<keyword evidence="2" id="KW-1185">Reference proteome</keyword>
<accession>M0A329</accession>
<dbReference type="EMBL" id="AOIM01000026">
    <property type="protein sequence ID" value="ELY91758.1"/>
    <property type="molecule type" value="Genomic_DNA"/>
</dbReference>